<organism evidence="2">
    <name type="scientific">Schlesneria paludicola</name>
    <dbReference type="NCBI Taxonomy" id="360056"/>
    <lineage>
        <taxon>Bacteria</taxon>
        <taxon>Pseudomonadati</taxon>
        <taxon>Planctomycetota</taxon>
        <taxon>Planctomycetia</taxon>
        <taxon>Planctomycetales</taxon>
        <taxon>Planctomycetaceae</taxon>
        <taxon>Schlesneria</taxon>
    </lineage>
</organism>
<dbReference type="NCBIfam" id="NF006754">
    <property type="entry name" value="PRK09274.1"/>
    <property type="match status" value="1"/>
</dbReference>
<dbReference type="EMBL" id="DSOK01000104">
    <property type="protein sequence ID" value="HEN14485.1"/>
    <property type="molecule type" value="Genomic_DNA"/>
</dbReference>
<accession>A0A7C2JXR5</accession>
<reference evidence="2" key="1">
    <citation type="journal article" date="2020" name="mSystems">
        <title>Genome- and Community-Level Interaction Insights into Carbon Utilization and Element Cycling Functions of Hydrothermarchaeota in Hydrothermal Sediment.</title>
        <authorList>
            <person name="Zhou Z."/>
            <person name="Liu Y."/>
            <person name="Xu W."/>
            <person name="Pan J."/>
            <person name="Luo Z.H."/>
            <person name="Li M."/>
        </authorList>
    </citation>
    <scope>NUCLEOTIDE SEQUENCE [LARGE SCALE GENOMIC DNA]</scope>
    <source>
        <strain evidence="2">SpSt-339</strain>
    </source>
</reference>
<dbReference type="Pfam" id="PF00501">
    <property type="entry name" value="AMP-binding"/>
    <property type="match status" value="1"/>
</dbReference>
<name>A0A7C2JXR5_9PLAN</name>
<dbReference type="PANTHER" id="PTHR43767">
    <property type="entry name" value="LONG-CHAIN-FATTY-ACID--COA LIGASE"/>
    <property type="match status" value="1"/>
</dbReference>
<sequence>MNIADALYRQAVARPQQNAALEPDGRGGYRCLTFGELWDRVARIAAALPSRGITPGTRTVLMVPPSMAFVELTFALFAARAVPVFVDPGIGLKHLKACLAEAEPAAFVGITKAHVARMLFGWARSSVKSLVTVGPRLLWGGTTLDRLRQEPPGDVVDSLAATRSDDIAAILFTSGSTGVPKGAVYSHGMFNAQLESLQYVFHIEPGEVDLCTFPLFALFGPALGMTSIIPEMDSTRPAGVEPRNITGPACRFAATNLFGSPALLNRVGRHSFGAPEAVRHPGDSRDALRSLKRVLSAGAPVSPAILERFSKLLSPGTQIYTPYGATEALPVAVIGSEEVLGETRHKTAAGAGTCVGKPVPGIEVRIIRISDEPIPTMTPDLVLPPGEIGEIAVYGPQVTQEYFRRPDLTALAKIADPERGRKWHRMGDVGTFDDQGRLWFCGRKSQRVVTRERTYFTEPVEGVFNTHPAVFRTALVGVKRNGVTEPVLCVELEKAANPPASAEITRDLLALGAQYEVTRDVRTILYHDGFPVDIRHNSKIFREKLAEWAAQRLREFDNDVRRSNEP</sequence>
<dbReference type="InterPro" id="IPR020845">
    <property type="entry name" value="AMP-binding_CS"/>
</dbReference>
<dbReference type="InterPro" id="IPR042099">
    <property type="entry name" value="ANL_N_sf"/>
</dbReference>
<proteinExistence type="predicted"/>
<evidence type="ECO:0000259" key="1">
    <source>
        <dbReference type="Pfam" id="PF00501"/>
    </source>
</evidence>
<dbReference type="AlphaFoldDB" id="A0A7C2JXR5"/>
<comment type="caution">
    <text evidence="2">The sequence shown here is derived from an EMBL/GenBank/DDBJ whole genome shotgun (WGS) entry which is preliminary data.</text>
</comment>
<dbReference type="PANTHER" id="PTHR43767:SF1">
    <property type="entry name" value="NONRIBOSOMAL PEPTIDE SYNTHASE PES1 (EUROFUNG)-RELATED"/>
    <property type="match status" value="1"/>
</dbReference>
<gene>
    <name evidence="2" type="ORF">ENQ76_03315</name>
</gene>
<protein>
    <submittedName>
        <fullName evidence="2">Peptide synthase</fullName>
    </submittedName>
</protein>
<dbReference type="SUPFAM" id="SSF56801">
    <property type="entry name" value="Acetyl-CoA synthetase-like"/>
    <property type="match status" value="1"/>
</dbReference>
<evidence type="ECO:0000313" key="2">
    <source>
        <dbReference type="EMBL" id="HEN14485.1"/>
    </source>
</evidence>
<dbReference type="InterPro" id="IPR050237">
    <property type="entry name" value="ATP-dep_AMP-bd_enzyme"/>
</dbReference>
<dbReference type="PROSITE" id="PS00455">
    <property type="entry name" value="AMP_BINDING"/>
    <property type="match status" value="1"/>
</dbReference>
<dbReference type="InterPro" id="IPR000873">
    <property type="entry name" value="AMP-dep_synth/lig_dom"/>
</dbReference>
<dbReference type="Gene3D" id="3.40.50.12780">
    <property type="entry name" value="N-terminal domain of ligase-like"/>
    <property type="match status" value="1"/>
</dbReference>
<feature type="domain" description="AMP-dependent synthetase/ligase" evidence="1">
    <location>
        <begin position="9"/>
        <end position="403"/>
    </location>
</feature>